<dbReference type="SUPFAM" id="SSF55331">
    <property type="entry name" value="Tautomerase/MIF"/>
    <property type="match status" value="1"/>
</dbReference>
<dbReference type="Gene3D" id="3.30.429.10">
    <property type="entry name" value="Macrophage Migration Inhibitory Factor"/>
    <property type="match status" value="1"/>
</dbReference>
<accession>A0ABQ3FMT0</accession>
<comment type="caution">
    <text evidence="1">The sequence shown here is derived from an EMBL/GenBank/DDBJ whole genome shotgun (WGS) entry which is preliminary data.</text>
</comment>
<dbReference type="Pfam" id="PF02962">
    <property type="entry name" value="CHMI"/>
    <property type="match status" value="1"/>
</dbReference>
<dbReference type="PANTHER" id="PTHR37950:SF1">
    <property type="entry name" value="4-HYDROXYPHENYLACETATE CATABOLISM PROTEIN"/>
    <property type="match status" value="1"/>
</dbReference>
<evidence type="ECO:0000313" key="2">
    <source>
        <dbReference type="Proteomes" id="UP000604243"/>
    </source>
</evidence>
<dbReference type="EMBL" id="BMZM01000003">
    <property type="protein sequence ID" value="GHC30546.1"/>
    <property type="molecule type" value="Genomic_DNA"/>
</dbReference>
<keyword evidence="1" id="KW-0413">Isomerase</keyword>
<evidence type="ECO:0000313" key="1">
    <source>
        <dbReference type="EMBL" id="GHC30546.1"/>
    </source>
</evidence>
<dbReference type="Proteomes" id="UP000604243">
    <property type="component" value="Unassembled WGS sequence"/>
</dbReference>
<dbReference type="PANTHER" id="PTHR37950">
    <property type="entry name" value="4-HYDROXYPHENYLACETATE CATABOLISM PROTEIN"/>
    <property type="match status" value="1"/>
</dbReference>
<keyword evidence="2" id="KW-1185">Reference proteome</keyword>
<sequence length="109" mass="12041">MPTLLFHHPRELSDDILDPLMDALHQCALDSGLFEAHTIKAAALAISNPRQGGERKPFASLQMRLFTGRSQEQRLALSRALLAVINAHLGERMSATVEMVETDSATFSR</sequence>
<proteinExistence type="predicted"/>
<dbReference type="InterPro" id="IPR004220">
    <property type="entry name" value="5-COMe_2-OHmuconate_Isoase"/>
</dbReference>
<organism evidence="1 2">
    <name type="scientific">Kushneria pakistanensis</name>
    <dbReference type="NCBI Taxonomy" id="1508770"/>
    <lineage>
        <taxon>Bacteria</taxon>
        <taxon>Pseudomonadati</taxon>
        <taxon>Pseudomonadota</taxon>
        <taxon>Gammaproteobacteria</taxon>
        <taxon>Oceanospirillales</taxon>
        <taxon>Halomonadaceae</taxon>
        <taxon>Kushneria</taxon>
    </lineage>
</organism>
<gene>
    <name evidence="1" type="ORF">GCM10010082_25840</name>
</gene>
<name>A0ABQ3FMT0_9GAMM</name>
<protein>
    <submittedName>
        <fullName evidence="1">5-carboxymethyl-2-hydroxymuconate isomerase</fullName>
    </submittedName>
</protein>
<dbReference type="GO" id="GO:0016853">
    <property type="term" value="F:isomerase activity"/>
    <property type="evidence" value="ECO:0007669"/>
    <property type="project" value="UniProtKB-KW"/>
</dbReference>
<dbReference type="RefSeq" id="WP_189518839.1">
    <property type="nucleotide sequence ID" value="NZ_BMZM01000003.1"/>
</dbReference>
<reference evidence="2" key="1">
    <citation type="journal article" date="2019" name="Int. J. Syst. Evol. Microbiol.">
        <title>The Global Catalogue of Microorganisms (GCM) 10K type strain sequencing project: providing services to taxonomists for standard genome sequencing and annotation.</title>
        <authorList>
            <consortium name="The Broad Institute Genomics Platform"/>
            <consortium name="The Broad Institute Genome Sequencing Center for Infectious Disease"/>
            <person name="Wu L."/>
            <person name="Ma J."/>
        </authorList>
    </citation>
    <scope>NUCLEOTIDE SEQUENCE [LARGE SCALE GENOMIC DNA]</scope>
    <source>
        <strain evidence="2">KCTC 42082</strain>
    </source>
</reference>
<dbReference type="InterPro" id="IPR014347">
    <property type="entry name" value="Tautomerase/MIF_sf"/>
</dbReference>